<keyword evidence="2" id="KW-0378">Hydrolase</keyword>
<organism evidence="3 4">
    <name type="scientific">Belnapia rosea</name>
    <dbReference type="NCBI Taxonomy" id="938405"/>
    <lineage>
        <taxon>Bacteria</taxon>
        <taxon>Pseudomonadati</taxon>
        <taxon>Pseudomonadota</taxon>
        <taxon>Alphaproteobacteria</taxon>
        <taxon>Acetobacterales</taxon>
        <taxon>Roseomonadaceae</taxon>
        <taxon>Belnapia</taxon>
    </lineage>
</organism>
<dbReference type="RefSeq" id="WP_090562551.1">
    <property type="nucleotide sequence ID" value="NZ_FMXZ01000003.1"/>
</dbReference>
<dbReference type="Pfam" id="PF00756">
    <property type="entry name" value="Esterase"/>
    <property type="match status" value="1"/>
</dbReference>
<dbReference type="Gene3D" id="3.40.50.1820">
    <property type="entry name" value="alpha/beta hydrolase"/>
    <property type="match status" value="1"/>
</dbReference>
<dbReference type="Proteomes" id="UP000198925">
    <property type="component" value="Unassembled WGS sequence"/>
</dbReference>
<comment type="similarity">
    <text evidence="1">Belongs to the esterase D family.</text>
</comment>
<dbReference type="GO" id="GO:0016788">
    <property type="term" value="F:hydrolase activity, acting on ester bonds"/>
    <property type="evidence" value="ECO:0007669"/>
    <property type="project" value="TreeGrafter"/>
</dbReference>
<dbReference type="PANTHER" id="PTHR40841">
    <property type="entry name" value="SIDEROPHORE TRIACETYLFUSARININE C ESTERASE"/>
    <property type="match status" value="1"/>
</dbReference>
<gene>
    <name evidence="3" type="ORF">SAMN04487779_1001876</name>
</gene>
<dbReference type="AlphaFoldDB" id="A0A1G6LFJ0"/>
<accession>A0A1G6LFJ0</accession>
<dbReference type="SUPFAM" id="SSF53474">
    <property type="entry name" value="alpha/beta-Hydrolases"/>
    <property type="match status" value="1"/>
</dbReference>
<reference evidence="3 4" key="1">
    <citation type="submission" date="2016-10" db="EMBL/GenBank/DDBJ databases">
        <authorList>
            <person name="de Groot N.N."/>
        </authorList>
    </citation>
    <scope>NUCLEOTIDE SEQUENCE [LARGE SCALE GENOMIC DNA]</scope>
    <source>
        <strain evidence="3 4">CPCC 100156</strain>
    </source>
</reference>
<evidence type="ECO:0000256" key="2">
    <source>
        <dbReference type="ARBA" id="ARBA00022801"/>
    </source>
</evidence>
<evidence type="ECO:0000313" key="3">
    <source>
        <dbReference type="EMBL" id="SDC41974.1"/>
    </source>
</evidence>
<dbReference type="OrthoDB" id="5523653at2"/>
<dbReference type="InterPro" id="IPR000801">
    <property type="entry name" value="Esterase-like"/>
</dbReference>
<keyword evidence="4" id="KW-1185">Reference proteome</keyword>
<dbReference type="InterPro" id="IPR029058">
    <property type="entry name" value="AB_hydrolase_fold"/>
</dbReference>
<name>A0A1G6LFJ0_9PROT</name>
<evidence type="ECO:0000256" key="1">
    <source>
        <dbReference type="ARBA" id="ARBA00005622"/>
    </source>
</evidence>
<proteinExistence type="inferred from homology"/>
<dbReference type="InterPro" id="IPR052558">
    <property type="entry name" value="Siderophore_Hydrolase_D"/>
</dbReference>
<sequence length="303" mass="32814">MPDLALPRRLALGLLGAAGFHEQAAAQNGAPVTLPGLRQFELASRSGGRPPWRIFLRRPDGPAPSSGWPVLYLLDANAVIGIAADALRVQAAFPGETGLRDAVLVGIGYPTEAPYDDSRRPFDLTPPPEKGRTGGAERFLRFIEEELKPFVASQLPVDASRQGLFGHSLGGLCVVYALLTRPRAFTHWVAMSPSLQFDAELIAQAQQRFAALPPAERGQPRLLLGAGEYEERLAPFQANAGDAAMRRESLGRTRIPSRAREMADRLRDLGVAARFEQIQGETHFSVLPSAVGRALRFALGPDQ</sequence>
<dbReference type="EMBL" id="FMZX01000001">
    <property type="protein sequence ID" value="SDC41974.1"/>
    <property type="molecule type" value="Genomic_DNA"/>
</dbReference>
<protein>
    <recommendedName>
        <fullName evidence="5">Esterase</fullName>
    </recommendedName>
</protein>
<evidence type="ECO:0000313" key="4">
    <source>
        <dbReference type="Proteomes" id="UP000198925"/>
    </source>
</evidence>
<dbReference type="PANTHER" id="PTHR40841:SF2">
    <property type="entry name" value="SIDEROPHORE-DEGRADING ESTERASE (EUROFUNG)"/>
    <property type="match status" value="1"/>
</dbReference>
<evidence type="ECO:0008006" key="5">
    <source>
        <dbReference type="Google" id="ProtNLM"/>
    </source>
</evidence>
<dbReference type="STRING" id="938405.SAMN02927895_01824"/>